<feature type="compositionally biased region" description="Low complexity" evidence="1">
    <location>
        <begin position="1"/>
        <end position="11"/>
    </location>
</feature>
<feature type="compositionally biased region" description="Acidic residues" evidence="1">
    <location>
        <begin position="25"/>
        <end position="38"/>
    </location>
</feature>
<feature type="region of interest" description="Disordered" evidence="1">
    <location>
        <begin position="1"/>
        <end position="51"/>
    </location>
</feature>
<dbReference type="AlphaFoldDB" id="A0AAN6G7Q4"/>
<dbReference type="Proteomes" id="UP001176521">
    <property type="component" value="Unassembled WGS sequence"/>
</dbReference>
<feature type="compositionally biased region" description="Low complexity" evidence="1">
    <location>
        <begin position="551"/>
        <end position="564"/>
    </location>
</feature>
<feature type="region of interest" description="Disordered" evidence="1">
    <location>
        <begin position="383"/>
        <end position="449"/>
    </location>
</feature>
<accession>A0AAN6G7Q4</accession>
<comment type="caution">
    <text evidence="2">The sequence shown here is derived from an EMBL/GenBank/DDBJ whole genome shotgun (WGS) entry which is preliminary data.</text>
</comment>
<proteinExistence type="predicted"/>
<name>A0AAN6G7Q4_9BASI</name>
<evidence type="ECO:0000313" key="3">
    <source>
        <dbReference type="Proteomes" id="UP001176521"/>
    </source>
</evidence>
<feature type="compositionally biased region" description="Pro residues" evidence="1">
    <location>
        <begin position="404"/>
        <end position="414"/>
    </location>
</feature>
<gene>
    <name evidence="2" type="ORF">OC842_006190</name>
</gene>
<protein>
    <submittedName>
        <fullName evidence="2">Uncharacterized protein</fullName>
    </submittedName>
</protein>
<feature type="region of interest" description="Disordered" evidence="1">
    <location>
        <begin position="125"/>
        <end position="158"/>
    </location>
</feature>
<sequence length="572" mass="61968">MGSSGTASTDDSAADEMQRLADEAAYYDDEDDEDDEDGDTRVNHRPSYTHSRHKDIDIESIDIDIIFRHPAVRKLLDKLAEQDKKFEHISEEDLRKHPYVTQLLAHVFDLSCRVATLEQEIGMRDDEKKSGKATLSSSTANRASSSSARQTAPSSSSALVIQLRDKEGGTEIPLRKRRFYSRSSAVKAFKPKAPSAPSVIYKIHEDEPVSDERFAELKDAAEDHVEDLHRLPDITCGLKHKTIGYYNTYYESELVEAINKLAKDHPELQSRENWKGRTLIDYCLRGCRKRNPAYIPSSGRRSAAVPGLPAEDGDSLAENEDILAFSSASNASDPLIQPPSSLIVATAQPSPTPSPAISATNATRRSYAQPDYSALGRALGREIPNIPDISSSTVSTSIATAEPGPSPQPSPTNAPPSQQAPLTSMTTPSNLAHASQSASQTGPQDGSEQAANVVDINSIDRDVGRYLCQARDATFNMKSTRPSLKKALYGFSNSFPFSRAELDAAQAKAAINASTSSPQKRKQRATTAGSPSKRQATATRTPLRVIDNADAASSASQQETQQSAVGGPDPTN</sequence>
<feature type="compositionally biased region" description="Low complexity" evidence="1">
    <location>
        <begin position="133"/>
        <end position="158"/>
    </location>
</feature>
<feature type="region of interest" description="Disordered" evidence="1">
    <location>
        <begin position="344"/>
        <end position="365"/>
    </location>
</feature>
<organism evidence="2 3">
    <name type="scientific">Tilletia horrida</name>
    <dbReference type="NCBI Taxonomy" id="155126"/>
    <lineage>
        <taxon>Eukaryota</taxon>
        <taxon>Fungi</taxon>
        <taxon>Dikarya</taxon>
        <taxon>Basidiomycota</taxon>
        <taxon>Ustilaginomycotina</taxon>
        <taxon>Exobasidiomycetes</taxon>
        <taxon>Tilletiales</taxon>
        <taxon>Tilletiaceae</taxon>
        <taxon>Tilletia</taxon>
    </lineage>
</organism>
<feature type="compositionally biased region" description="Polar residues" evidence="1">
    <location>
        <begin position="525"/>
        <end position="540"/>
    </location>
</feature>
<evidence type="ECO:0000256" key="1">
    <source>
        <dbReference type="SAM" id="MobiDB-lite"/>
    </source>
</evidence>
<feature type="compositionally biased region" description="Low complexity" evidence="1">
    <location>
        <begin position="389"/>
        <end position="403"/>
    </location>
</feature>
<keyword evidence="3" id="KW-1185">Reference proteome</keyword>
<evidence type="ECO:0000313" key="2">
    <source>
        <dbReference type="EMBL" id="KAK0523307.1"/>
    </source>
</evidence>
<feature type="region of interest" description="Disordered" evidence="1">
    <location>
        <begin position="511"/>
        <end position="572"/>
    </location>
</feature>
<dbReference type="EMBL" id="JAPDMQ010000523">
    <property type="protein sequence ID" value="KAK0523307.1"/>
    <property type="molecule type" value="Genomic_DNA"/>
</dbReference>
<feature type="compositionally biased region" description="Low complexity" evidence="1">
    <location>
        <begin position="345"/>
        <end position="363"/>
    </location>
</feature>
<feature type="compositionally biased region" description="Polar residues" evidence="1">
    <location>
        <begin position="422"/>
        <end position="449"/>
    </location>
</feature>
<reference evidence="2" key="1">
    <citation type="journal article" date="2023" name="PhytoFront">
        <title>Draft Genome Resources of Seven Strains of Tilletia horrida, Causal Agent of Kernel Smut of Rice.</title>
        <authorList>
            <person name="Khanal S."/>
            <person name="Antony Babu S."/>
            <person name="Zhou X.G."/>
        </authorList>
    </citation>
    <scope>NUCLEOTIDE SEQUENCE</scope>
    <source>
        <strain evidence="2">TX3</strain>
    </source>
</reference>